<name>A0ABD2NHV3_9CUCU</name>
<accession>A0ABD2NHV3</accession>
<reference evidence="1 2" key="1">
    <citation type="journal article" date="2021" name="BMC Biol.">
        <title>Horizontally acquired antibacterial genes associated with adaptive radiation of ladybird beetles.</title>
        <authorList>
            <person name="Li H.S."/>
            <person name="Tang X.F."/>
            <person name="Huang Y.H."/>
            <person name="Xu Z.Y."/>
            <person name="Chen M.L."/>
            <person name="Du X.Y."/>
            <person name="Qiu B.Y."/>
            <person name="Chen P.T."/>
            <person name="Zhang W."/>
            <person name="Slipinski A."/>
            <person name="Escalona H.E."/>
            <person name="Waterhouse R.M."/>
            <person name="Zwick A."/>
            <person name="Pang H."/>
        </authorList>
    </citation>
    <scope>NUCLEOTIDE SEQUENCE [LARGE SCALE GENOMIC DNA]</scope>
    <source>
        <strain evidence="1">SYSU2018</strain>
    </source>
</reference>
<sequence length="117" mass="13459">MDVCERLVLNDDKTKFMLFKLTIEQNKTIRLCDADRRPSQTADFLGLVIDEKLNWCADDDRLHKRLGSVSYSLLILKRYVDVGTLRTVYLSNIETLVRKGDCGDARTEEYGELQGNV</sequence>
<proteinExistence type="predicted"/>
<evidence type="ECO:0000313" key="2">
    <source>
        <dbReference type="Proteomes" id="UP001516400"/>
    </source>
</evidence>
<keyword evidence="2" id="KW-1185">Reference proteome</keyword>
<protein>
    <recommendedName>
        <fullName evidence="3">Reverse transcriptase</fullName>
    </recommendedName>
</protein>
<gene>
    <name evidence="1" type="ORF">HHI36_013557</name>
</gene>
<dbReference type="Proteomes" id="UP001516400">
    <property type="component" value="Unassembled WGS sequence"/>
</dbReference>
<dbReference type="AlphaFoldDB" id="A0ABD2NHV3"/>
<evidence type="ECO:0008006" key="3">
    <source>
        <dbReference type="Google" id="ProtNLM"/>
    </source>
</evidence>
<comment type="caution">
    <text evidence="1">The sequence shown here is derived from an EMBL/GenBank/DDBJ whole genome shotgun (WGS) entry which is preliminary data.</text>
</comment>
<dbReference type="EMBL" id="JABFTP020000103">
    <property type="protein sequence ID" value="KAL3278218.1"/>
    <property type="molecule type" value="Genomic_DNA"/>
</dbReference>
<organism evidence="1 2">
    <name type="scientific">Cryptolaemus montrouzieri</name>
    <dbReference type="NCBI Taxonomy" id="559131"/>
    <lineage>
        <taxon>Eukaryota</taxon>
        <taxon>Metazoa</taxon>
        <taxon>Ecdysozoa</taxon>
        <taxon>Arthropoda</taxon>
        <taxon>Hexapoda</taxon>
        <taxon>Insecta</taxon>
        <taxon>Pterygota</taxon>
        <taxon>Neoptera</taxon>
        <taxon>Endopterygota</taxon>
        <taxon>Coleoptera</taxon>
        <taxon>Polyphaga</taxon>
        <taxon>Cucujiformia</taxon>
        <taxon>Coccinelloidea</taxon>
        <taxon>Coccinellidae</taxon>
        <taxon>Scymninae</taxon>
        <taxon>Scymnini</taxon>
        <taxon>Cryptolaemus</taxon>
    </lineage>
</organism>
<evidence type="ECO:0000313" key="1">
    <source>
        <dbReference type="EMBL" id="KAL3278218.1"/>
    </source>
</evidence>